<evidence type="ECO:0000256" key="1">
    <source>
        <dbReference type="ARBA" id="ARBA00023270"/>
    </source>
</evidence>
<dbReference type="OrthoDB" id="1711136at2759"/>
<dbReference type="STRING" id="984486.A0A1E3QYZ8"/>
<evidence type="ECO:0000313" key="3">
    <source>
        <dbReference type="Proteomes" id="UP000094336"/>
    </source>
</evidence>
<dbReference type="GeneID" id="30145482"/>
<sequence length="349" mass="38311">MPNYLEAISKHTVLSIDTMFRETGSQYPPIHFENATSNQAIAYANVERNTDIVPQAVQLALKKLGLGAVPASPLPKQFVNQVINYANAIVGSRMSPEVSGCVMAQVLPSLMHDTQGTVDAALALIEAFQDVGVPKEKVVIKIAVTHESALACRELRDKHGVQCLGTVIHSLSQAVIAAEAGCCIVSPYVDPLEANFDPAALVKYDTLEENYGYNLVKDIHYYYKLHGVTETKQCIAALIDTETVMKLTGVDGMTVPLYTLNLLKDMEMSQAEYDAFQPGLPVDKAGLAAAGVTEKDAGERKQYLGNKALYEADLKDNEIYRQRFDLAINTFMSFDTKMRELVEKVARET</sequence>
<dbReference type="PANTHER" id="PTHR10683">
    <property type="entry name" value="TRANSALDOLASE"/>
    <property type="match status" value="1"/>
</dbReference>
<reference evidence="3" key="1">
    <citation type="submission" date="2016-05" db="EMBL/GenBank/DDBJ databases">
        <title>Comparative genomics of biotechnologically important yeasts.</title>
        <authorList>
            <consortium name="DOE Joint Genome Institute"/>
            <person name="Riley R."/>
            <person name="Haridas S."/>
            <person name="Wolfe K.H."/>
            <person name="Lopes M.R."/>
            <person name="Hittinger C.T."/>
            <person name="Goker M."/>
            <person name="Salamov A."/>
            <person name="Wisecaver J."/>
            <person name="Long T.M."/>
            <person name="Aerts A.L."/>
            <person name="Barry K."/>
            <person name="Choi C."/>
            <person name="Clum A."/>
            <person name="Coughlan A.Y."/>
            <person name="Deshpande S."/>
            <person name="Douglass A.P."/>
            <person name="Hanson S.J."/>
            <person name="Klenk H.-P."/>
            <person name="Labutti K."/>
            <person name="Lapidus A."/>
            <person name="Lindquist E."/>
            <person name="Lipzen A."/>
            <person name="Meier-Kolthoff J.P."/>
            <person name="Ohm R.A."/>
            <person name="Otillar R.P."/>
            <person name="Pangilinan J."/>
            <person name="Peng Y."/>
            <person name="Rokas A."/>
            <person name="Rosa C.A."/>
            <person name="Scheuner C."/>
            <person name="Sibirny A.A."/>
            <person name="Slot J.C."/>
            <person name="Stielow J.B."/>
            <person name="Sun H."/>
            <person name="Kurtzman C.P."/>
            <person name="Blackwell M."/>
            <person name="Grigoriev I.V."/>
            <person name="Jeffries T.W."/>
        </authorList>
    </citation>
    <scope>NUCLEOTIDE SEQUENCE [LARGE SCALE GENOMIC DNA]</scope>
    <source>
        <strain evidence="3">NRRL Y-12698</strain>
    </source>
</reference>
<dbReference type="Pfam" id="PF00923">
    <property type="entry name" value="TAL_FSA"/>
    <property type="match status" value="1"/>
</dbReference>
<dbReference type="RefSeq" id="XP_018988221.1">
    <property type="nucleotide sequence ID" value="XM_019127629.1"/>
</dbReference>
<gene>
    <name evidence="2" type="ORF">BABINDRAFT_159387</name>
</gene>
<keyword evidence="1" id="KW-0704">Schiff base</keyword>
<keyword evidence="3" id="KW-1185">Reference proteome</keyword>
<evidence type="ECO:0008006" key="4">
    <source>
        <dbReference type="Google" id="ProtNLM"/>
    </source>
</evidence>
<accession>A0A1E3QYZ8</accession>
<dbReference type="GO" id="GO:0005975">
    <property type="term" value="P:carbohydrate metabolic process"/>
    <property type="evidence" value="ECO:0007669"/>
    <property type="project" value="InterPro"/>
</dbReference>
<dbReference type="InterPro" id="IPR001585">
    <property type="entry name" value="TAL/FSA"/>
</dbReference>
<dbReference type="SUPFAM" id="SSF51569">
    <property type="entry name" value="Aldolase"/>
    <property type="match status" value="1"/>
</dbReference>
<dbReference type="EMBL" id="KV454426">
    <property type="protein sequence ID" value="ODQ82893.1"/>
    <property type="molecule type" value="Genomic_DNA"/>
</dbReference>
<dbReference type="GO" id="GO:0009052">
    <property type="term" value="P:pentose-phosphate shunt, non-oxidative branch"/>
    <property type="evidence" value="ECO:0007669"/>
    <property type="project" value="TreeGrafter"/>
</dbReference>
<dbReference type="InterPro" id="IPR013785">
    <property type="entry name" value="Aldolase_TIM"/>
</dbReference>
<name>A0A1E3QYZ8_9ASCO</name>
<dbReference type="AlphaFoldDB" id="A0A1E3QYZ8"/>
<proteinExistence type="predicted"/>
<dbReference type="PANTHER" id="PTHR10683:SF34">
    <property type="entry name" value="TRANSALDOLASE"/>
    <property type="match status" value="1"/>
</dbReference>
<dbReference type="GO" id="GO:0004801">
    <property type="term" value="F:transaldolase activity"/>
    <property type="evidence" value="ECO:0007669"/>
    <property type="project" value="TreeGrafter"/>
</dbReference>
<evidence type="ECO:0000313" key="2">
    <source>
        <dbReference type="EMBL" id="ODQ82893.1"/>
    </source>
</evidence>
<protein>
    <recommendedName>
        <fullName evidence="4">Transaldolase</fullName>
    </recommendedName>
</protein>
<dbReference type="Proteomes" id="UP000094336">
    <property type="component" value="Unassembled WGS sequence"/>
</dbReference>
<dbReference type="Gene3D" id="3.20.20.70">
    <property type="entry name" value="Aldolase class I"/>
    <property type="match status" value="1"/>
</dbReference>
<organism evidence="2 3">
    <name type="scientific">Babjeviella inositovora NRRL Y-12698</name>
    <dbReference type="NCBI Taxonomy" id="984486"/>
    <lineage>
        <taxon>Eukaryota</taxon>
        <taxon>Fungi</taxon>
        <taxon>Dikarya</taxon>
        <taxon>Ascomycota</taxon>
        <taxon>Saccharomycotina</taxon>
        <taxon>Pichiomycetes</taxon>
        <taxon>Serinales incertae sedis</taxon>
        <taxon>Babjeviella</taxon>
    </lineage>
</organism>